<dbReference type="Proteomes" id="UP000199113">
    <property type="component" value="Unassembled WGS sequence"/>
</dbReference>
<evidence type="ECO:0000313" key="2">
    <source>
        <dbReference type="EMBL" id="PKH44093.1"/>
    </source>
</evidence>
<dbReference type="AlphaFoldDB" id="A0A1I0X4Y0"/>
<keyword evidence="1" id="KW-0812">Transmembrane</keyword>
<dbReference type="STRING" id="748909.SAMN05192575_102105"/>
<dbReference type="OrthoDB" id="9785438at2"/>
<feature type="transmembrane region" description="Helical" evidence="1">
    <location>
        <begin position="326"/>
        <end position="343"/>
    </location>
</feature>
<feature type="transmembrane region" description="Helical" evidence="1">
    <location>
        <begin position="284"/>
        <end position="305"/>
    </location>
</feature>
<reference evidence="2 5" key="2">
    <citation type="submission" date="2017-12" db="EMBL/GenBank/DDBJ databases">
        <title>Pharmacopeia of the Arctic Ocean.</title>
        <authorList>
            <person name="Collins E."/>
            <person name="Ducluzeau A.-L."/>
        </authorList>
    </citation>
    <scope>NUCLEOTIDE SEQUENCE [LARGE SCALE GENOMIC DNA]</scope>
    <source>
        <strain evidence="2 5">DSM 23325</strain>
    </source>
</reference>
<name>A0A1I0X4Y0_9ACTN</name>
<evidence type="ECO:0000313" key="3">
    <source>
        <dbReference type="EMBL" id="SFA95398.1"/>
    </source>
</evidence>
<keyword evidence="5" id="KW-1185">Reference proteome</keyword>
<reference evidence="3" key="1">
    <citation type="submission" date="2016-10" db="EMBL/GenBank/DDBJ databases">
        <authorList>
            <person name="de Groot N.N."/>
        </authorList>
    </citation>
    <scope>NUCLEOTIDE SEQUENCE [LARGE SCALE GENOMIC DNA]</scope>
    <source>
        <strain evidence="3">CGMCC 1.10697</strain>
    </source>
</reference>
<dbReference type="EMBL" id="FOKC01000002">
    <property type="protein sequence ID" value="SFA95398.1"/>
    <property type="molecule type" value="Genomic_DNA"/>
</dbReference>
<organism evidence="3 4">
    <name type="scientific">Nocardioides alpinus</name>
    <dbReference type="NCBI Taxonomy" id="748909"/>
    <lineage>
        <taxon>Bacteria</taxon>
        <taxon>Bacillati</taxon>
        <taxon>Actinomycetota</taxon>
        <taxon>Actinomycetes</taxon>
        <taxon>Propionibacteriales</taxon>
        <taxon>Nocardioidaceae</taxon>
        <taxon>Nocardioides</taxon>
    </lineage>
</organism>
<keyword evidence="1" id="KW-1133">Transmembrane helix</keyword>
<evidence type="ECO:0008006" key="6">
    <source>
        <dbReference type="Google" id="ProtNLM"/>
    </source>
</evidence>
<feature type="transmembrane region" description="Helical" evidence="1">
    <location>
        <begin position="261"/>
        <end position="278"/>
    </location>
</feature>
<dbReference type="RefSeq" id="WP_091195834.1">
    <property type="nucleotide sequence ID" value="NZ_FOKC01000002.1"/>
</dbReference>
<evidence type="ECO:0000313" key="5">
    <source>
        <dbReference type="Proteomes" id="UP000233565"/>
    </source>
</evidence>
<proteinExistence type="predicted"/>
<gene>
    <name evidence="2" type="ORF">CXG46_00570</name>
    <name evidence="3" type="ORF">SAMN05192575_102105</name>
</gene>
<feature type="transmembrane region" description="Helical" evidence="1">
    <location>
        <begin position="20"/>
        <end position="39"/>
    </location>
</feature>
<protein>
    <recommendedName>
        <fullName evidence="6">Vitamin K-dependent gamma-carboxylase</fullName>
    </recommendedName>
</protein>
<dbReference type="EMBL" id="PJBV01000010">
    <property type="protein sequence ID" value="PKH44093.1"/>
    <property type="molecule type" value="Genomic_DNA"/>
</dbReference>
<feature type="transmembrane region" description="Helical" evidence="1">
    <location>
        <begin position="120"/>
        <end position="138"/>
    </location>
</feature>
<feature type="transmembrane region" description="Helical" evidence="1">
    <location>
        <begin position="91"/>
        <end position="108"/>
    </location>
</feature>
<feature type="transmembrane region" description="Helical" evidence="1">
    <location>
        <begin position="197"/>
        <end position="216"/>
    </location>
</feature>
<accession>A0A1I0X4Y0</accession>
<evidence type="ECO:0000256" key="1">
    <source>
        <dbReference type="SAM" id="Phobius"/>
    </source>
</evidence>
<dbReference type="Proteomes" id="UP000233565">
    <property type="component" value="Unassembled WGS sequence"/>
</dbReference>
<sequence>MTSELDKATQSDVDVEPARRATLLFVRMWAIAHILHLLIAERNALDTPWNISVVALALVVLLRPESGRLFAALLVAQLVEHTIEMPFSPDHWALVALVNLTILLTMVAGRSTSLHRLPQAFPAIRVILLIAYGAAALSKWNVTFLDPVTSCANAIAGIISFGLTAPLAESHLFNYGTVVTESMIFLLLAIPRTRSGGVLLGLAFHFSLSASPIIAVGDYTSTVYALFFLFLRPEVVGGVLDRTSSWARRSAVVRDARRRPPVTVAIAFVFLGFGGHFLGPVPVATLYVLEQFYFVPLLVATALAVRDQRASGRPRARLGRVQLLHLPVLLLALVWALNPYLGLRTTGVNTMFSNLRTESPNPNHLFMPSWRLTDWQDDMVTLLSSTDAELQAGADNDLAVPLVALRRIAMDRPGFEVTGVLHGETIVFGPEEGQRELEPLPAWQYRLFLLRPVPTTDAPFCPQG</sequence>
<evidence type="ECO:0000313" key="4">
    <source>
        <dbReference type="Proteomes" id="UP000199113"/>
    </source>
</evidence>
<keyword evidence="1" id="KW-0472">Membrane</keyword>
<feature type="transmembrane region" description="Helical" evidence="1">
    <location>
        <begin position="222"/>
        <end position="240"/>
    </location>
</feature>